<gene>
    <name evidence="3" type="ORF">ERS852397_00053</name>
</gene>
<evidence type="ECO:0000313" key="4">
    <source>
        <dbReference type="Proteomes" id="UP000095517"/>
    </source>
</evidence>
<dbReference type="InterPro" id="IPR054363">
    <property type="entry name" value="GH95_cat"/>
</dbReference>
<dbReference type="InterPro" id="IPR012341">
    <property type="entry name" value="6hp_glycosidase-like_sf"/>
</dbReference>
<protein>
    <submittedName>
        <fullName evidence="3">Glycoside hydrolase</fullName>
    </submittedName>
</protein>
<dbReference type="SUPFAM" id="SSF48208">
    <property type="entry name" value="Six-hairpin glycosidases"/>
    <property type="match status" value="1"/>
</dbReference>
<keyword evidence="3" id="KW-0378">Hydrolase</keyword>
<dbReference type="EMBL" id="CYZH01000001">
    <property type="protein sequence ID" value="CUN36900.1"/>
    <property type="molecule type" value="Genomic_DNA"/>
</dbReference>
<proteinExistence type="predicted"/>
<organism evidence="3 4">
    <name type="scientific">Bacteroides finegoldii</name>
    <dbReference type="NCBI Taxonomy" id="338188"/>
    <lineage>
        <taxon>Bacteria</taxon>
        <taxon>Pseudomonadati</taxon>
        <taxon>Bacteroidota</taxon>
        <taxon>Bacteroidia</taxon>
        <taxon>Bacteroidales</taxon>
        <taxon>Bacteroidaceae</taxon>
        <taxon>Bacteroides</taxon>
    </lineage>
</organism>
<dbReference type="STRING" id="338188.ERS852397_00053"/>
<dbReference type="Gene3D" id="1.50.10.10">
    <property type="match status" value="1"/>
</dbReference>
<dbReference type="Proteomes" id="UP000095517">
    <property type="component" value="Unassembled WGS sequence"/>
</dbReference>
<dbReference type="AlphaFoldDB" id="A0A173WCW2"/>
<name>A0A173WCW2_9BACE</name>
<dbReference type="InterPro" id="IPR049053">
    <property type="entry name" value="AFCA-like_C"/>
</dbReference>
<dbReference type="PANTHER" id="PTHR31084:SF0">
    <property type="entry name" value="ALPHA-L-FUCOSIDASE 2"/>
    <property type="match status" value="1"/>
</dbReference>
<feature type="domain" description="Alpha fucosidase A-like C-terminal" evidence="1">
    <location>
        <begin position="632"/>
        <end position="723"/>
    </location>
</feature>
<dbReference type="InterPro" id="IPR008928">
    <property type="entry name" value="6-hairpin_glycosidase_sf"/>
</dbReference>
<dbReference type="RefSeq" id="WP_055278190.1">
    <property type="nucleotide sequence ID" value="NZ_CABIXA010000001.1"/>
</dbReference>
<evidence type="ECO:0000259" key="1">
    <source>
        <dbReference type="Pfam" id="PF21307"/>
    </source>
</evidence>
<accession>A0A173WCW2</accession>
<dbReference type="GO" id="GO:0004560">
    <property type="term" value="F:alpha-L-fucosidase activity"/>
    <property type="evidence" value="ECO:0007669"/>
    <property type="project" value="TreeGrafter"/>
</dbReference>
<evidence type="ECO:0000313" key="3">
    <source>
        <dbReference type="EMBL" id="CUN36900.1"/>
    </source>
</evidence>
<dbReference type="Pfam" id="PF22124">
    <property type="entry name" value="Glyco_hydro_95_cat"/>
    <property type="match status" value="1"/>
</dbReference>
<evidence type="ECO:0000259" key="2">
    <source>
        <dbReference type="Pfam" id="PF22124"/>
    </source>
</evidence>
<feature type="domain" description="Glycosyl hydrolase family 95 catalytic" evidence="2">
    <location>
        <begin position="304"/>
        <end position="609"/>
    </location>
</feature>
<reference evidence="3 4" key="1">
    <citation type="submission" date="2015-09" db="EMBL/GenBank/DDBJ databases">
        <authorList>
            <consortium name="Pathogen Informatics"/>
        </authorList>
    </citation>
    <scope>NUCLEOTIDE SEQUENCE [LARGE SCALE GENOMIC DNA]</scope>
    <source>
        <strain evidence="3 4">2789STDY5608840</strain>
    </source>
</reference>
<sequence length="756" mass="86184">MNIQHRYYNCILLLLICLRSADIYSMDIKQNINWPQFMSQQDMIWERLPEYWYDSAYLGNGRLGLMIYKEPNKNYIRLETGNCDVHDHRAKRDVFGIPRLLTGHFALHPKGEIISGKMRLDLWNAEASTEITTTKGIIHLQTFVHADDMIIVVKATTEGDEHDFRWEWIAAEANSPRYLLFKSKGKTNKIPEGYKLNPSPTNSKENEINLSIQELLAGGETTVGWQETKTSPQERILWINLTHTYPQSTSKKICKAEIRQAIRKGYAALQNAHRQWWNSYYPASFISLPDAKKENFYWIQMYKLASATRGDRALIDNTGPWLSETPWPNAWWNLNVQLTYWALNASDHLDLAASLENALYNHIDQLRLNIPAAYRHNSLGIGVASNLECMTTTVGIPGKGKAQVGLLPWACHNLWLIYRHKMDDEVLRNKLFPLLKGAINYYLHFIQKGEDGKYHLPETYSPEYGVTEDCNFDLALLYWGCQTLLESAQRLQIQDPLISTWKDVLDNLTPYPMDENGLLIGKDTPYAFSHRHYSHLLSIYPLYLINKEQPNNTRLIEKSLAFWQSKPKALLGYSCTGASSISSAIGKGNEALSYLNKLFGKFLSSTTMYKESGPVIETPLSGAQCIHDMLIQSWGGKLRIFPALPDVWKDVCFSGLRTEGAFKVSANRKNGKTLFIHIKSLAGEPCIVTTDIVNPIFKGKRAFTVQTTNNGTYQIDLKKGEEVFIYPQGQIPDFIISPIPPVSKNHFGLKNVQTNT</sequence>
<dbReference type="PANTHER" id="PTHR31084">
    <property type="entry name" value="ALPHA-L-FUCOSIDASE 2"/>
    <property type="match status" value="1"/>
</dbReference>
<dbReference type="Pfam" id="PF21307">
    <property type="entry name" value="Glyco_hydro_95_C"/>
    <property type="match status" value="1"/>
</dbReference>
<dbReference type="GO" id="GO:0005975">
    <property type="term" value="P:carbohydrate metabolic process"/>
    <property type="evidence" value="ECO:0007669"/>
    <property type="project" value="InterPro"/>
</dbReference>